<feature type="compositionally biased region" description="Basic residues" evidence="1">
    <location>
        <begin position="1"/>
        <end position="12"/>
    </location>
</feature>
<keyword evidence="3" id="KW-1185">Reference proteome</keyword>
<evidence type="ECO:0000313" key="2">
    <source>
        <dbReference type="EMBL" id="EME41540.1"/>
    </source>
</evidence>
<sequence>MKRFPFKKARCRARNDSSSADDSSSNNMAMVDDQNALLPAIGKPNDLRLRSAKSFAGSYEWYQQQSCSLLRRARTKQQNGQSQAVLLPCEHEAGGYLESGRDTNPF</sequence>
<name>N1PJ14_DOTSN</name>
<organism evidence="2 3">
    <name type="scientific">Dothistroma septosporum (strain NZE10 / CBS 128990)</name>
    <name type="common">Red band needle blight fungus</name>
    <name type="synonym">Mycosphaerella pini</name>
    <dbReference type="NCBI Taxonomy" id="675120"/>
    <lineage>
        <taxon>Eukaryota</taxon>
        <taxon>Fungi</taxon>
        <taxon>Dikarya</taxon>
        <taxon>Ascomycota</taxon>
        <taxon>Pezizomycotina</taxon>
        <taxon>Dothideomycetes</taxon>
        <taxon>Dothideomycetidae</taxon>
        <taxon>Mycosphaerellales</taxon>
        <taxon>Mycosphaerellaceae</taxon>
        <taxon>Dothistroma</taxon>
    </lineage>
</organism>
<feature type="compositionally biased region" description="Low complexity" evidence="1">
    <location>
        <begin position="16"/>
        <end position="27"/>
    </location>
</feature>
<dbReference type="Proteomes" id="UP000016933">
    <property type="component" value="Unassembled WGS sequence"/>
</dbReference>
<reference evidence="3" key="1">
    <citation type="journal article" date="2012" name="PLoS Genet.">
        <title>The genomes of the fungal plant pathogens Cladosporium fulvum and Dothistroma septosporum reveal adaptation to different hosts and lifestyles but also signatures of common ancestry.</title>
        <authorList>
            <person name="de Wit P.J.G.M."/>
            <person name="van der Burgt A."/>
            <person name="Oekmen B."/>
            <person name="Stergiopoulos I."/>
            <person name="Abd-Elsalam K.A."/>
            <person name="Aerts A.L."/>
            <person name="Bahkali A.H."/>
            <person name="Beenen H.G."/>
            <person name="Chettri P."/>
            <person name="Cox M.P."/>
            <person name="Datema E."/>
            <person name="de Vries R.P."/>
            <person name="Dhillon B."/>
            <person name="Ganley A.R."/>
            <person name="Griffiths S.A."/>
            <person name="Guo Y."/>
            <person name="Hamelin R.C."/>
            <person name="Henrissat B."/>
            <person name="Kabir M.S."/>
            <person name="Jashni M.K."/>
            <person name="Kema G."/>
            <person name="Klaubauf S."/>
            <person name="Lapidus A."/>
            <person name="Levasseur A."/>
            <person name="Lindquist E."/>
            <person name="Mehrabi R."/>
            <person name="Ohm R.A."/>
            <person name="Owen T.J."/>
            <person name="Salamov A."/>
            <person name="Schwelm A."/>
            <person name="Schijlen E."/>
            <person name="Sun H."/>
            <person name="van den Burg H.A."/>
            <person name="van Ham R.C.H.J."/>
            <person name="Zhang S."/>
            <person name="Goodwin S.B."/>
            <person name="Grigoriev I.V."/>
            <person name="Collemare J."/>
            <person name="Bradshaw R.E."/>
        </authorList>
    </citation>
    <scope>NUCLEOTIDE SEQUENCE [LARGE SCALE GENOMIC DNA]</scope>
    <source>
        <strain evidence="3">NZE10 / CBS 128990</strain>
    </source>
</reference>
<dbReference type="EMBL" id="KB446542">
    <property type="protein sequence ID" value="EME41540.1"/>
    <property type="molecule type" value="Genomic_DNA"/>
</dbReference>
<gene>
    <name evidence="2" type="ORF">DOTSEDRAFT_26696</name>
</gene>
<reference evidence="2 3" key="2">
    <citation type="journal article" date="2012" name="PLoS Pathog.">
        <title>Diverse lifestyles and strategies of plant pathogenesis encoded in the genomes of eighteen Dothideomycetes fungi.</title>
        <authorList>
            <person name="Ohm R.A."/>
            <person name="Feau N."/>
            <person name="Henrissat B."/>
            <person name="Schoch C.L."/>
            <person name="Horwitz B.A."/>
            <person name="Barry K.W."/>
            <person name="Condon B.J."/>
            <person name="Copeland A.C."/>
            <person name="Dhillon B."/>
            <person name="Glaser F."/>
            <person name="Hesse C.N."/>
            <person name="Kosti I."/>
            <person name="LaButti K."/>
            <person name="Lindquist E.A."/>
            <person name="Lucas S."/>
            <person name="Salamov A.A."/>
            <person name="Bradshaw R.E."/>
            <person name="Ciuffetti L."/>
            <person name="Hamelin R.C."/>
            <person name="Kema G.H.J."/>
            <person name="Lawrence C."/>
            <person name="Scott J.A."/>
            <person name="Spatafora J.W."/>
            <person name="Turgeon B.G."/>
            <person name="de Wit P.J.G.M."/>
            <person name="Zhong S."/>
            <person name="Goodwin S.B."/>
            <person name="Grigoriev I.V."/>
        </authorList>
    </citation>
    <scope>NUCLEOTIDE SEQUENCE [LARGE SCALE GENOMIC DNA]</scope>
    <source>
        <strain evidence="3">NZE10 / CBS 128990</strain>
    </source>
</reference>
<dbReference type="AlphaFoldDB" id="N1PJ14"/>
<accession>N1PJ14</accession>
<proteinExistence type="predicted"/>
<protein>
    <submittedName>
        <fullName evidence="2">Uncharacterized protein</fullName>
    </submittedName>
</protein>
<dbReference type="HOGENOM" id="CLU_2223215_0_0_1"/>
<evidence type="ECO:0000313" key="3">
    <source>
        <dbReference type="Proteomes" id="UP000016933"/>
    </source>
</evidence>
<feature type="region of interest" description="Disordered" evidence="1">
    <location>
        <begin position="1"/>
        <end position="30"/>
    </location>
</feature>
<evidence type="ECO:0000256" key="1">
    <source>
        <dbReference type="SAM" id="MobiDB-lite"/>
    </source>
</evidence>